<accession>A0ACB7YDM0</accession>
<dbReference type="Proteomes" id="UP000828048">
    <property type="component" value="Chromosome 8"/>
</dbReference>
<evidence type="ECO:0000313" key="1">
    <source>
        <dbReference type="EMBL" id="KAH7851234.1"/>
    </source>
</evidence>
<organism evidence="1 2">
    <name type="scientific">Vaccinium darrowii</name>
    <dbReference type="NCBI Taxonomy" id="229202"/>
    <lineage>
        <taxon>Eukaryota</taxon>
        <taxon>Viridiplantae</taxon>
        <taxon>Streptophyta</taxon>
        <taxon>Embryophyta</taxon>
        <taxon>Tracheophyta</taxon>
        <taxon>Spermatophyta</taxon>
        <taxon>Magnoliopsida</taxon>
        <taxon>eudicotyledons</taxon>
        <taxon>Gunneridae</taxon>
        <taxon>Pentapetalae</taxon>
        <taxon>asterids</taxon>
        <taxon>Ericales</taxon>
        <taxon>Ericaceae</taxon>
        <taxon>Vaccinioideae</taxon>
        <taxon>Vaccinieae</taxon>
        <taxon>Vaccinium</taxon>
    </lineage>
</organism>
<comment type="caution">
    <text evidence="1">The sequence shown here is derived from an EMBL/GenBank/DDBJ whole genome shotgun (WGS) entry which is preliminary data.</text>
</comment>
<keyword evidence="2" id="KW-1185">Reference proteome</keyword>
<name>A0ACB7YDM0_9ERIC</name>
<proteinExistence type="predicted"/>
<dbReference type="EMBL" id="CM037158">
    <property type="protein sequence ID" value="KAH7851234.1"/>
    <property type="molecule type" value="Genomic_DNA"/>
</dbReference>
<evidence type="ECO:0000313" key="2">
    <source>
        <dbReference type="Proteomes" id="UP000828048"/>
    </source>
</evidence>
<sequence>MGGKKEKCGTARPGGGVLDKSIIDRMMLRYRPIAPKPVVNGSSTGEETSESNKKNIFMKPKRKYVRVRRNYKPRKRKITPSPVGDEASDIIRRNCQQQQHKSIVTLQLLPERSSVDGGDLLEWGSNVIESRVTVECVTDTCVVDGGEGLLGLKNILEGDTCPGFISDGFDSVRWVNEAYKKLVTWRDSSGGGGDHHGGDQWWRKKEFRVSLVVKEKVKYGLLITPPAFGCRVRVEYTCRDRKCSRTVPCDVWRMDCGGFAWRLDVEAALSLAI</sequence>
<protein>
    <submittedName>
        <fullName evidence="1">Uncharacterized protein</fullName>
    </submittedName>
</protein>
<reference evidence="1 2" key="1">
    <citation type="journal article" date="2021" name="Hortic Res">
        <title>High-quality reference genome and annotation aids understanding of berry development for evergreen blueberry (Vaccinium darrowii).</title>
        <authorList>
            <person name="Yu J."/>
            <person name="Hulse-Kemp A.M."/>
            <person name="Babiker E."/>
            <person name="Staton M."/>
        </authorList>
    </citation>
    <scope>NUCLEOTIDE SEQUENCE [LARGE SCALE GENOMIC DNA]</scope>
    <source>
        <strain evidence="2">cv. NJ 8807/NJ 8810</strain>
        <tissue evidence="1">Young leaf</tissue>
    </source>
</reference>
<gene>
    <name evidence="1" type="ORF">Vadar_008906</name>
</gene>